<dbReference type="EMBL" id="DF836717">
    <property type="protein sequence ID" value="GAN10914.1"/>
    <property type="molecule type" value="Genomic_DNA"/>
</dbReference>
<name>A0A0C9MTY8_9FUNG</name>
<feature type="compositionally biased region" description="Polar residues" evidence="1">
    <location>
        <begin position="220"/>
        <end position="240"/>
    </location>
</feature>
<sequence>MDQLKTTMDIQQQVMKDEISKMLKRLETVEKENAILRGAPLPAANQQLHSTAPNPPVQGSAASKYATAAKQASSTAAPNPTLPTTLEAGRRSYREVRDLLANKIHMDRGAIIDMHYPSSNVIAILFHNDYIDTATQLLQAQKLAPLEGFNPYDHHNLGNKEFANAPVADREAKMKEVVEHQPYVTIGFIKRPDIKLAVARDFHRKGKITSEFLQDLVNLHTTPRPTPQDTQHTSQPTTDAVMQDDQEDESMDHLSVHSSELDDSNIMERHPSTGEALTVEASLNRPNSKPHNPSVDI</sequence>
<feature type="region of interest" description="Disordered" evidence="1">
    <location>
        <begin position="220"/>
        <end position="297"/>
    </location>
</feature>
<organism evidence="2">
    <name type="scientific">Mucor ambiguus</name>
    <dbReference type="NCBI Taxonomy" id="91626"/>
    <lineage>
        <taxon>Eukaryota</taxon>
        <taxon>Fungi</taxon>
        <taxon>Fungi incertae sedis</taxon>
        <taxon>Mucoromycota</taxon>
        <taxon>Mucoromycotina</taxon>
        <taxon>Mucoromycetes</taxon>
        <taxon>Mucorales</taxon>
        <taxon>Mucorineae</taxon>
        <taxon>Mucoraceae</taxon>
        <taxon>Mucor</taxon>
    </lineage>
</organism>
<evidence type="ECO:0000313" key="3">
    <source>
        <dbReference type="Proteomes" id="UP000053815"/>
    </source>
</evidence>
<evidence type="ECO:0000313" key="2">
    <source>
        <dbReference type="EMBL" id="GAN10914.1"/>
    </source>
</evidence>
<reference evidence="2" key="1">
    <citation type="submission" date="2014-09" db="EMBL/GenBank/DDBJ databases">
        <title>Draft genome sequence of an oleaginous Mucoromycotina fungus Mucor ambiguus NBRC6742.</title>
        <authorList>
            <person name="Takeda I."/>
            <person name="Yamane N."/>
            <person name="Morita T."/>
            <person name="Tamano K."/>
            <person name="Machida M."/>
            <person name="Baker S."/>
            <person name="Koike H."/>
        </authorList>
    </citation>
    <scope>NUCLEOTIDE SEQUENCE</scope>
    <source>
        <strain evidence="2">NBRC 6742</strain>
    </source>
</reference>
<evidence type="ECO:0000256" key="1">
    <source>
        <dbReference type="SAM" id="MobiDB-lite"/>
    </source>
</evidence>
<dbReference type="AlphaFoldDB" id="A0A0C9MTY8"/>
<keyword evidence="3" id="KW-1185">Reference proteome</keyword>
<gene>
    <name evidence="2" type="ORF">MAM1_0428c10464</name>
</gene>
<feature type="region of interest" description="Disordered" evidence="1">
    <location>
        <begin position="46"/>
        <end position="88"/>
    </location>
</feature>
<dbReference type="STRING" id="91626.A0A0C9MTY8"/>
<dbReference type="Proteomes" id="UP000053815">
    <property type="component" value="Unassembled WGS sequence"/>
</dbReference>
<dbReference type="OrthoDB" id="2206543at2759"/>
<proteinExistence type="predicted"/>
<accession>A0A0C9MTY8</accession>
<protein>
    <submittedName>
        <fullName evidence="2">Uncharacterized protein</fullName>
    </submittedName>
</protein>
<feature type="compositionally biased region" description="Low complexity" evidence="1">
    <location>
        <begin position="60"/>
        <end position="86"/>
    </location>
</feature>